<proteinExistence type="predicted"/>
<gene>
    <name evidence="2" type="ORF">SEVIR_4G171001v2</name>
</gene>
<keyword evidence="3" id="KW-1185">Reference proteome</keyword>
<sequence length="108" mass="11956">MLFDKVHVSSASTSCPGDISSDDSSDEDVAEVQRTPDNDDVKLAALKKSKLGKRKHKDSPTATEEKDEKNPFFRMYKNTCLKIETTAKTIVVSSIKEAMQMVKDCGVQ</sequence>
<organism evidence="2 3">
    <name type="scientific">Setaria viridis</name>
    <name type="common">Green bristlegrass</name>
    <name type="synonym">Setaria italica subsp. viridis</name>
    <dbReference type="NCBI Taxonomy" id="4556"/>
    <lineage>
        <taxon>Eukaryota</taxon>
        <taxon>Viridiplantae</taxon>
        <taxon>Streptophyta</taxon>
        <taxon>Embryophyta</taxon>
        <taxon>Tracheophyta</taxon>
        <taxon>Spermatophyta</taxon>
        <taxon>Magnoliopsida</taxon>
        <taxon>Liliopsida</taxon>
        <taxon>Poales</taxon>
        <taxon>Poaceae</taxon>
        <taxon>PACMAD clade</taxon>
        <taxon>Panicoideae</taxon>
        <taxon>Panicodae</taxon>
        <taxon>Paniceae</taxon>
        <taxon>Cenchrinae</taxon>
        <taxon>Setaria</taxon>
    </lineage>
</organism>
<dbReference type="PANTHER" id="PTHR47069:SF1">
    <property type="entry name" value="OS03G0580500 PROTEIN"/>
    <property type="match status" value="1"/>
</dbReference>
<reference evidence="2" key="1">
    <citation type="submission" date="2019-03" db="EMBL/GenBank/DDBJ databases">
        <title>WGS assembly of Setaria viridis.</title>
        <authorList>
            <person name="Huang P."/>
            <person name="Jenkins J."/>
            <person name="Grimwood J."/>
            <person name="Barry K."/>
            <person name="Healey A."/>
            <person name="Mamidi S."/>
            <person name="Sreedasyam A."/>
            <person name="Shu S."/>
            <person name="Feldman M."/>
            <person name="Wu J."/>
            <person name="Yu Y."/>
            <person name="Chen C."/>
            <person name="Johnson J."/>
            <person name="Rokhsar D."/>
            <person name="Baxter I."/>
            <person name="Schmutz J."/>
            <person name="Brutnell T."/>
            <person name="Kellogg E."/>
        </authorList>
    </citation>
    <scope>NUCLEOTIDE SEQUENCE [LARGE SCALE GENOMIC DNA]</scope>
</reference>
<dbReference type="AlphaFoldDB" id="A0A4U6UZ89"/>
<protein>
    <submittedName>
        <fullName evidence="2">Uncharacterized protein</fullName>
    </submittedName>
</protein>
<evidence type="ECO:0000256" key="1">
    <source>
        <dbReference type="SAM" id="MobiDB-lite"/>
    </source>
</evidence>
<dbReference type="EMBL" id="CM016555">
    <property type="protein sequence ID" value="TKW21262.1"/>
    <property type="molecule type" value="Genomic_DNA"/>
</dbReference>
<accession>A0A4U6UZ89</accession>
<feature type="compositionally biased region" description="Acidic residues" evidence="1">
    <location>
        <begin position="20"/>
        <end position="30"/>
    </location>
</feature>
<dbReference type="PANTHER" id="PTHR47069">
    <property type="match status" value="1"/>
</dbReference>
<feature type="region of interest" description="Disordered" evidence="1">
    <location>
        <begin position="1"/>
        <end position="69"/>
    </location>
</feature>
<dbReference type="Gramene" id="TKW21262">
    <property type="protein sequence ID" value="TKW21262"/>
    <property type="gene ID" value="SEVIR_4G171001v2"/>
</dbReference>
<evidence type="ECO:0000313" key="3">
    <source>
        <dbReference type="Proteomes" id="UP000298652"/>
    </source>
</evidence>
<dbReference type="Proteomes" id="UP000298652">
    <property type="component" value="Chromosome 4"/>
</dbReference>
<feature type="compositionally biased region" description="Basic residues" evidence="1">
    <location>
        <begin position="45"/>
        <end position="57"/>
    </location>
</feature>
<name>A0A4U6UZ89_SETVI</name>
<evidence type="ECO:0000313" key="2">
    <source>
        <dbReference type="EMBL" id="TKW21262.1"/>
    </source>
</evidence>